<evidence type="ECO:0000256" key="1">
    <source>
        <dbReference type="ARBA" id="ARBA00022801"/>
    </source>
</evidence>
<organism evidence="4 5">
    <name type="scientific">Halobacillus andaensis</name>
    <dbReference type="NCBI Taxonomy" id="1176239"/>
    <lineage>
        <taxon>Bacteria</taxon>
        <taxon>Bacillati</taxon>
        <taxon>Bacillota</taxon>
        <taxon>Bacilli</taxon>
        <taxon>Bacillales</taxon>
        <taxon>Bacillaceae</taxon>
        <taxon>Halobacillus</taxon>
    </lineage>
</organism>
<evidence type="ECO:0000259" key="3">
    <source>
        <dbReference type="Pfam" id="PF02834"/>
    </source>
</evidence>
<reference evidence="4" key="2">
    <citation type="submission" date="2020-09" db="EMBL/GenBank/DDBJ databases">
        <authorList>
            <person name="Sun Q."/>
            <person name="Zhou Y."/>
        </authorList>
    </citation>
    <scope>NUCLEOTIDE SEQUENCE</scope>
    <source>
        <strain evidence="4">CGMCC 1.12153</strain>
    </source>
</reference>
<evidence type="ECO:0000313" key="4">
    <source>
        <dbReference type="EMBL" id="GGF05767.1"/>
    </source>
</evidence>
<feature type="active site" description="Proton acceptor" evidence="2">
    <location>
        <position position="127"/>
    </location>
</feature>
<dbReference type="InterPro" id="IPR014051">
    <property type="entry name" value="Phosphoesterase_HXTX"/>
</dbReference>
<comment type="similarity">
    <text evidence="2">Belongs to the 2H phosphoesterase superfamily. ThpR family.</text>
</comment>
<gene>
    <name evidence="4" type="primary">ytlP</name>
    <name evidence="4" type="ORF">GCM10010954_00090</name>
</gene>
<protein>
    <recommendedName>
        <fullName evidence="2">RNA 2',3'-cyclic phosphodiesterase</fullName>
        <shortName evidence="2">RNA 2',3'-CPDase</shortName>
        <ecNumber evidence="2">3.1.4.58</ecNumber>
    </recommendedName>
</protein>
<dbReference type="GO" id="GO:0008664">
    <property type="term" value="F:RNA 2',3'-cyclic 3'-phosphodiesterase activity"/>
    <property type="evidence" value="ECO:0007669"/>
    <property type="project" value="UniProtKB-EC"/>
</dbReference>
<comment type="catalytic activity">
    <reaction evidence="2">
        <text>a 3'-end 2',3'-cyclophospho-ribonucleotide-RNA + H2O = a 3'-end 2'-phospho-ribonucleotide-RNA + H(+)</text>
        <dbReference type="Rhea" id="RHEA:11828"/>
        <dbReference type="Rhea" id="RHEA-COMP:10464"/>
        <dbReference type="Rhea" id="RHEA-COMP:17353"/>
        <dbReference type="ChEBI" id="CHEBI:15377"/>
        <dbReference type="ChEBI" id="CHEBI:15378"/>
        <dbReference type="ChEBI" id="CHEBI:83064"/>
        <dbReference type="ChEBI" id="CHEBI:173113"/>
        <dbReference type="EC" id="3.1.4.58"/>
    </reaction>
</comment>
<dbReference type="RefSeq" id="WP_188375424.1">
    <property type="nucleotide sequence ID" value="NZ_BMEL01000001.1"/>
</dbReference>
<name>A0A917AYV1_HALAA</name>
<dbReference type="EC" id="3.1.4.58" evidence="2"/>
<feature type="short sequence motif" description="HXTX 2" evidence="2">
    <location>
        <begin position="127"/>
        <end position="130"/>
    </location>
</feature>
<comment type="caution">
    <text evidence="4">The sequence shown here is derived from an EMBL/GenBank/DDBJ whole genome shotgun (WGS) entry which is preliminary data.</text>
</comment>
<evidence type="ECO:0000256" key="2">
    <source>
        <dbReference type="HAMAP-Rule" id="MF_01940"/>
    </source>
</evidence>
<dbReference type="AlphaFoldDB" id="A0A917AYV1"/>
<keyword evidence="5" id="KW-1185">Reference proteome</keyword>
<dbReference type="GO" id="GO:0004113">
    <property type="term" value="F:2',3'-cyclic-nucleotide 3'-phosphodiesterase activity"/>
    <property type="evidence" value="ECO:0007669"/>
    <property type="project" value="InterPro"/>
</dbReference>
<dbReference type="InterPro" id="IPR004175">
    <property type="entry name" value="RNA_CPDase"/>
</dbReference>
<feature type="active site" description="Proton donor" evidence="2">
    <location>
        <position position="42"/>
    </location>
</feature>
<dbReference type="EMBL" id="BMEL01000001">
    <property type="protein sequence ID" value="GGF05767.1"/>
    <property type="molecule type" value="Genomic_DNA"/>
</dbReference>
<evidence type="ECO:0000313" key="5">
    <source>
        <dbReference type="Proteomes" id="UP000660110"/>
    </source>
</evidence>
<dbReference type="Pfam" id="PF02834">
    <property type="entry name" value="LigT_PEase"/>
    <property type="match status" value="1"/>
</dbReference>
<feature type="domain" description="Phosphoesterase HXTX" evidence="3">
    <location>
        <begin position="9"/>
        <end position="91"/>
    </location>
</feature>
<dbReference type="SUPFAM" id="SSF55144">
    <property type="entry name" value="LigT-like"/>
    <property type="match status" value="1"/>
</dbReference>
<dbReference type="Proteomes" id="UP000660110">
    <property type="component" value="Unassembled WGS sequence"/>
</dbReference>
<dbReference type="HAMAP" id="MF_01940">
    <property type="entry name" value="RNA_CPDase"/>
    <property type="match status" value="1"/>
</dbReference>
<feature type="short sequence motif" description="HXTX 1" evidence="2">
    <location>
        <begin position="42"/>
        <end position="45"/>
    </location>
</feature>
<dbReference type="PANTHER" id="PTHR35561">
    <property type="entry name" value="RNA 2',3'-CYCLIC PHOSPHODIESTERASE"/>
    <property type="match status" value="1"/>
</dbReference>
<dbReference type="InterPro" id="IPR009097">
    <property type="entry name" value="Cyclic_Pdiesterase"/>
</dbReference>
<dbReference type="Gene3D" id="3.90.1140.10">
    <property type="entry name" value="Cyclic phosphodiesterase"/>
    <property type="match status" value="1"/>
</dbReference>
<reference evidence="4" key="1">
    <citation type="journal article" date="2014" name="Int. J. Syst. Evol. Microbiol.">
        <title>Complete genome sequence of Corynebacterium casei LMG S-19264T (=DSM 44701T), isolated from a smear-ripened cheese.</title>
        <authorList>
            <consortium name="US DOE Joint Genome Institute (JGI-PGF)"/>
            <person name="Walter F."/>
            <person name="Albersmeier A."/>
            <person name="Kalinowski J."/>
            <person name="Ruckert C."/>
        </authorList>
    </citation>
    <scope>NUCLEOTIDE SEQUENCE</scope>
    <source>
        <strain evidence="4">CGMCC 1.12153</strain>
    </source>
</reference>
<dbReference type="PANTHER" id="PTHR35561:SF1">
    <property type="entry name" value="RNA 2',3'-CYCLIC PHOSPHODIESTERASE"/>
    <property type="match status" value="1"/>
</dbReference>
<sequence>MSSHYFIGIPIKSSVREKCASWQQELLHSMSYKVWTNPNDLHITLKFLGACTKKQIDEWAAQLTKIEALYSFSLKIGPAGTFGDKKRPRVFFVKVERQPLLLEMKNRIEEIGELLGFPREKRDYSPHITLAKKWQDGESPLYKGTDDFNDEIALKIDRFHIYKIHPRSKPKYEIVATFNLKEDGRWRNL</sequence>
<accession>A0A917AYV1</accession>
<proteinExistence type="inferred from homology"/>
<dbReference type="NCBIfam" id="TIGR02258">
    <property type="entry name" value="2_5_ligase"/>
    <property type="match status" value="1"/>
</dbReference>
<comment type="function">
    <text evidence="2">Hydrolyzes RNA 2',3'-cyclic phosphodiester to an RNA 2'-phosphomonoester.</text>
</comment>
<keyword evidence="1 2" id="KW-0378">Hydrolase</keyword>